<evidence type="ECO:0000313" key="12">
    <source>
        <dbReference type="Proteomes" id="UP000317650"/>
    </source>
</evidence>
<keyword evidence="4" id="KW-0732">Signal</keyword>
<gene>
    <name evidence="11" type="ORF">C4D60_Mb01t02080</name>
</gene>
<comment type="similarity">
    <text evidence="2">Belongs to the glycosyl hydrolase 79 family.</text>
</comment>
<protein>
    <recommendedName>
        <fullName evidence="13">Beta-glucuronidase C-terminal domain-containing protein</fullName>
    </recommendedName>
</protein>
<dbReference type="GO" id="GO:0009505">
    <property type="term" value="C:plant-type cell wall"/>
    <property type="evidence" value="ECO:0007669"/>
    <property type="project" value="TreeGrafter"/>
</dbReference>
<evidence type="ECO:0000256" key="2">
    <source>
        <dbReference type="ARBA" id="ARBA00009800"/>
    </source>
</evidence>
<dbReference type="PANTHER" id="PTHR14363">
    <property type="entry name" value="HEPARANASE-RELATED"/>
    <property type="match status" value="1"/>
</dbReference>
<comment type="function">
    <text evidence="10">Endoglycosidase which is a cell surface and extracellular matrix-degrading enzyme. Cleaves heparan sulfate proteoglycans (HSPGs) into heparan sulfate side chains and core proteoglycans.</text>
</comment>
<sequence>MKLLLSKFASTGVSMNRVLLPPCCTACRHGASSLQGVHCKEVILPKISTQGNSHIYPNPSLSTSKSTLTHLNYKSHQPDFPQQSPASFVMATANLVLSLLFLLFSSLPSSIVAKDDPGHVKVSVRADYVVARTDGNFICATVDWWPPEKCDFGDCSWGHASIKNLDVILGVRCDARAKFDAVVLTAFGTMRVRIGGTLQDQVTYTSKPCHEFKAADGDSDYEFIDGCISLNRWDKIHEFFNTTGAFITFGINALHGRVKGHDGVYTGPWDAENARFFIRHIVQNKQYVDSWEFGNELCGNGGKPNFLVDGKQYGLDLIAFKAMLIDEYATFGGPPKVAAPGGFYVEDWYKNMLSTSGYGVVDIVTHHVYNLGSGGDGNLVDKVTDPKVLGNIVRTYDKVVGTIKSAGPWSSAWVGESGGAHSSGGKGLSNTFANSFWYLDQLGMVSRRHHKVFCRQTLIGGNYGLLDHDTFVPNPDYYSALLWHRLMGTGVLEASHDGPAHLRSYAHCSKNTPGDVTLLLINLSDSITFEIEINGSTKSYEREIRSRPLAMDDKDQSKREEFHLTPKDGDIQSTLMLLNGKELRLDGKNSIPALDPMVVDASDPLRIAPRSIAFVKLKDFNATACK</sequence>
<comment type="caution">
    <text evidence="11">The sequence shown here is derived from an EMBL/GenBank/DDBJ whole genome shotgun (WGS) entry which is preliminary data.</text>
</comment>
<organism evidence="11 12">
    <name type="scientific">Musa balbisiana</name>
    <name type="common">Banana</name>
    <dbReference type="NCBI Taxonomy" id="52838"/>
    <lineage>
        <taxon>Eukaryota</taxon>
        <taxon>Viridiplantae</taxon>
        <taxon>Streptophyta</taxon>
        <taxon>Embryophyta</taxon>
        <taxon>Tracheophyta</taxon>
        <taxon>Spermatophyta</taxon>
        <taxon>Magnoliopsida</taxon>
        <taxon>Liliopsida</taxon>
        <taxon>Zingiberales</taxon>
        <taxon>Musaceae</taxon>
        <taxon>Musa</taxon>
    </lineage>
</organism>
<keyword evidence="12" id="KW-1185">Reference proteome</keyword>
<proteinExistence type="inferred from homology"/>
<keyword evidence="6" id="KW-0472">Membrane</keyword>
<evidence type="ECO:0000256" key="6">
    <source>
        <dbReference type="ARBA" id="ARBA00023136"/>
    </source>
</evidence>
<keyword evidence="8" id="KW-0458">Lysosome</keyword>
<keyword evidence="7" id="KW-0325">Glycoprotein</keyword>
<keyword evidence="5" id="KW-0378">Hydrolase</keyword>
<dbReference type="FunFam" id="3.20.20.80:FF:000023">
    <property type="entry name" value="heparanase-like protein 3"/>
    <property type="match status" value="1"/>
</dbReference>
<dbReference type="EMBL" id="PYDT01000004">
    <property type="protein sequence ID" value="THU62148.1"/>
    <property type="molecule type" value="Genomic_DNA"/>
</dbReference>
<evidence type="ECO:0000256" key="8">
    <source>
        <dbReference type="ARBA" id="ARBA00023228"/>
    </source>
</evidence>
<evidence type="ECO:0000256" key="3">
    <source>
        <dbReference type="ARBA" id="ARBA00022525"/>
    </source>
</evidence>
<keyword evidence="3" id="KW-0964">Secreted</keyword>
<dbReference type="Proteomes" id="UP000317650">
    <property type="component" value="Chromosome 1"/>
</dbReference>
<evidence type="ECO:0000256" key="4">
    <source>
        <dbReference type="ARBA" id="ARBA00022729"/>
    </source>
</evidence>
<dbReference type="PANTHER" id="PTHR14363:SF13">
    <property type="entry name" value="OS07G0598400 PROTEIN"/>
    <property type="match status" value="1"/>
</dbReference>
<reference evidence="11 12" key="1">
    <citation type="journal article" date="2019" name="Nat. Plants">
        <title>Genome sequencing of Musa balbisiana reveals subgenome evolution and function divergence in polyploid bananas.</title>
        <authorList>
            <person name="Yao X."/>
        </authorList>
    </citation>
    <scope>NUCLEOTIDE SEQUENCE [LARGE SCALE GENOMIC DNA]</scope>
    <source>
        <strain evidence="12">cv. DH-PKW</strain>
        <tissue evidence="11">Leaves</tissue>
    </source>
</reference>
<dbReference type="GO" id="GO:0005576">
    <property type="term" value="C:extracellular region"/>
    <property type="evidence" value="ECO:0007669"/>
    <property type="project" value="UniProtKB-SubCell"/>
</dbReference>
<dbReference type="InterPro" id="IPR017853">
    <property type="entry name" value="GH"/>
</dbReference>
<dbReference type="Pfam" id="PF03662">
    <property type="entry name" value="Glyco_hydro_79n"/>
    <property type="match status" value="1"/>
</dbReference>
<dbReference type="InterPro" id="IPR005199">
    <property type="entry name" value="Glyco_hydro_79"/>
</dbReference>
<evidence type="ECO:0000256" key="7">
    <source>
        <dbReference type="ARBA" id="ARBA00023180"/>
    </source>
</evidence>
<accession>A0A4S8JJ82</accession>
<dbReference type="GO" id="GO:0005765">
    <property type="term" value="C:lysosomal membrane"/>
    <property type="evidence" value="ECO:0007669"/>
    <property type="project" value="UniProtKB-SubCell"/>
</dbReference>
<dbReference type="AlphaFoldDB" id="A0A4S8JJ82"/>
<dbReference type="Gene3D" id="3.20.20.80">
    <property type="entry name" value="Glycosidases"/>
    <property type="match status" value="1"/>
</dbReference>
<evidence type="ECO:0000256" key="5">
    <source>
        <dbReference type="ARBA" id="ARBA00022801"/>
    </source>
</evidence>
<evidence type="ECO:0000313" key="11">
    <source>
        <dbReference type="EMBL" id="THU62148.1"/>
    </source>
</evidence>
<evidence type="ECO:0000256" key="10">
    <source>
        <dbReference type="ARBA" id="ARBA00055929"/>
    </source>
</evidence>
<dbReference type="STRING" id="52838.A0A4S8JJ82"/>
<comment type="subcellular location">
    <subcellularLocation>
        <location evidence="9">Lysosome membrane</location>
        <topology evidence="9">Peripheral membrane protein</topology>
    </subcellularLocation>
    <subcellularLocation>
        <location evidence="1">Secreted</location>
    </subcellularLocation>
</comment>
<dbReference type="GO" id="GO:0004566">
    <property type="term" value="F:beta-glucuronidase activity"/>
    <property type="evidence" value="ECO:0007669"/>
    <property type="project" value="TreeGrafter"/>
</dbReference>
<evidence type="ECO:0000256" key="1">
    <source>
        <dbReference type="ARBA" id="ARBA00004613"/>
    </source>
</evidence>
<dbReference type="SUPFAM" id="SSF51445">
    <property type="entry name" value="(Trans)glycosidases"/>
    <property type="match status" value="1"/>
</dbReference>
<name>A0A4S8JJ82_MUSBA</name>
<evidence type="ECO:0000256" key="9">
    <source>
        <dbReference type="ARBA" id="ARBA00023765"/>
    </source>
</evidence>
<evidence type="ECO:0008006" key="13">
    <source>
        <dbReference type="Google" id="ProtNLM"/>
    </source>
</evidence>